<proteinExistence type="predicted"/>
<gene>
    <name evidence="1" type="ORF">CDAR_494051</name>
</gene>
<dbReference type="Proteomes" id="UP001054837">
    <property type="component" value="Unassembled WGS sequence"/>
</dbReference>
<sequence length="101" mass="11755">MALFHRTLLNAETKYRSTQAATFQFQSESKQTFVVFCSILCNILNPFFPRRDDSNPKHGRVEKKGSCFYLVFTLSSAFSSQKRKHAVAVKVELDFYFLFLK</sequence>
<accession>A0AAV4VUQ0</accession>
<dbReference type="EMBL" id="BPLQ01013610">
    <property type="protein sequence ID" value="GIY73469.1"/>
    <property type="molecule type" value="Genomic_DNA"/>
</dbReference>
<reference evidence="1 2" key="1">
    <citation type="submission" date="2021-06" db="EMBL/GenBank/DDBJ databases">
        <title>Caerostris darwini draft genome.</title>
        <authorList>
            <person name="Kono N."/>
            <person name="Arakawa K."/>
        </authorList>
    </citation>
    <scope>NUCLEOTIDE SEQUENCE [LARGE SCALE GENOMIC DNA]</scope>
</reference>
<dbReference type="AlphaFoldDB" id="A0AAV4VUQ0"/>
<keyword evidence="2" id="KW-1185">Reference proteome</keyword>
<organism evidence="1 2">
    <name type="scientific">Caerostris darwini</name>
    <dbReference type="NCBI Taxonomy" id="1538125"/>
    <lineage>
        <taxon>Eukaryota</taxon>
        <taxon>Metazoa</taxon>
        <taxon>Ecdysozoa</taxon>
        <taxon>Arthropoda</taxon>
        <taxon>Chelicerata</taxon>
        <taxon>Arachnida</taxon>
        <taxon>Araneae</taxon>
        <taxon>Araneomorphae</taxon>
        <taxon>Entelegynae</taxon>
        <taxon>Araneoidea</taxon>
        <taxon>Araneidae</taxon>
        <taxon>Caerostris</taxon>
    </lineage>
</organism>
<protein>
    <submittedName>
        <fullName evidence="1">Uncharacterized protein</fullName>
    </submittedName>
</protein>
<evidence type="ECO:0000313" key="2">
    <source>
        <dbReference type="Proteomes" id="UP001054837"/>
    </source>
</evidence>
<name>A0AAV4VUQ0_9ARAC</name>
<comment type="caution">
    <text evidence="1">The sequence shown here is derived from an EMBL/GenBank/DDBJ whole genome shotgun (WGS) entry which is preliminary data.</text>
</comment>
<evidence type="ECO:0000313" key="1">
    <source>
        <dbReference type="EMBL" id="GIY73469.1"/>
    </source>
</evidence>